<protein>
    <submittedName>
        <fullName evidence="2">Uncharacterized protein</fullName>
    </submittedName>
</protein>
<proteinExistence type="predicted"/>
<reference evidence="2 3" key="1">
    <citation type="submission" date="2024-07" db="EMBL/GenBank/DDBJ databases">
        <authorList>
            <person name="Dulla G.F.J."/>
            <person name="Delorm J.G."/>
        </authorList>
    </citation>
    <scope>NUCLEOTIDE SEQUENCE [LARGE SCALE GENOMIC DNA]</scope>
    <source>
        <strain evidence="2 3">JGD 233</strain>
    </source>
</reference>
<gene>
    <name evidence="2" type="ORF">ABW286_20510</name>
</gene>
<dbReference type="RefSeq" id="WP_160170875.1">
    <property type="nucleotide sequence ID" value="NZ_JBFKZN010000014.1"/>
</dbReference>
<dbReference type="Proteomes" id="UP001554567">
    <property type="component" value="Unassembled WGS sequence"/>
</dbReference>
<evidence type="ECO:0000256" key="1">
    <source>
        <dbReference type="SAM" id="MobiDB-lite"/>
    </source>
</evidence>
<name>A0ABV3N6R0_9GAMM</name>
<comment type="caution">
    <text evidence="2">The sequence shown here is derived from an EMBL/GenBank/DDBJ whole genome shotgun (WGS) entry which is preliminary data.</text>
</comment>
<feature type="region of interest" description="Disordered" evidence="1">
    <location>
        <begin position="28"/>
        <end position="55"/>
    </location>
</feature>
<evidence type="ECO:0000313" key="2">
    <source>
        <dbReference type="EMBL" id="MEW5291529.1"/>
    </source>
</evidence>
<dbReference type="EMBL" id="JBFKZN010000014">
    <property type="protein sequence ID" value="MEW5291529.1"/>
    <property type="molecule type" value="Genomic_DNA"/>
</dbReference>
<keyword evidence="3" id="KW-1185">Reference proteome</keyword>
<accession>A0ABV3N6R0</accession>
<evidence type="ECO:0000313" key="3">
    <source>
        <dbReference type="Proteomes" id="UP001554567"/>
    </source>
</evidence>
<organism evidence="2 3">
    <name type="scientific">Erwinia papayae</name>
    <dbReference type="NCBI Taxonomy" id="206499"/>
    <lineage>
        <taxon>Bacteria</taxon>
        <taxon>Pseudomonadati</taxon>
        <taxon>Pseudomonadota</taxon>
        <taxon>Gammaproteobacteria</taxon>
        <taxon>Enterobacterales</taxon>
        <taxon>Erwiniaceae</taxon>
        <taxon>Erwinia</taxon>
    </lineage>
</organism>
<sequence>MFSRDNNELNTLITAYFGQDYDLIDDGEDTEKKMSGRKSASPCNQIKETDAQKTS</sequence>